<dbReference type="EMBL" id="JBAGLP010000116">
    <property type="protein sequence ID" value="MEG3614641.1"/>
    <property type="molecule type" value="Genomic_DNA"/>
</dbReference>
<sequence>MVLPIVIAAWAITAATGAAGIGAGGKGVIDMSKAKSIAGQAETTYEDALSTHEQRIADTDTRIAWLGQAQQDAVESVCERFTRWLHEHEQQTRLHDRGIAAGIAAQQRVVDRPGVVSLNAVNVVSGGLQAVGLGVAARLGAVQAVKQIGVASTGTAIKTLSGAAAQKATLAALGGGAIAAGGGGIAAGATVLNVATVGPGVLVAGIQLNKSGSKALTEATAYSARVDVAVAEMERQASILTGIDARTSELTVALRSMRRRAERHMDELEAVDFDPHVHAELFATVLALVKGVAELVGARVINEQGELDPESAGLAVKYRTKARS</sequence>
<organism evidence="2 3">
    <name type="scientific">Isoptericola haloaureus</name>
    <dbReference type="NCBI Taxonomy" id="1542902"/>
    <lineage>
        <taxon>Bacteria</taxon>
        <taxon>Bacillati</taxon>
        <taxon>Actinomycetota</taxon>
        <taxon>Actinomycetes</taxon>
        <taxon>Micrococcales</taxon>
        <taxon>Promicromonosporaceae</taxon>
        <taxon>Isoptericola</taxon>
    </lineage>
</organism>
<comment type="caution">
    <text evidence="2">The sequence shown here is derived from an EMBL/GenBank/DDBJ whole genome shotgun (WGS) entry which is preliminary data.</text>
</comment>
<accession>A0ABU7Z5N7</accession>
<feature type="signal peptide" evidence="1">
    <location>
        <begin position="1"/>
        <end position="18"/>
    </location>
</feature>
<feature type="chain" id="PRO_5046945637" evidence="1">
    <location>
        <begin position="19"/>
        <end position="324"/>
    </location>
</feature>
<dbReference type="RefSeq" id="WP_332901404.1">
    <property type="nucleotide sequence ID" value="NZ_JBAGLP010000116.1"/>
</dbReference>
<keyword evidence="3" id="KW-1185">Reference proteome</keyword>
<protein>
    <submittedName>
        <fullName evidence="2">Uncharacterized protein</fullName>
    </submittedName>
</protein>
<dbReference type="Proteomes" id="UP001310387">
    <property type="component" value="Unassembled WGS sequence"/>
</dbReference>
<name>A0ABU7Z5N7_9MICO</name>
<reference evidence="2" key="2">
    <citation type="submission" date="2024-02" db="EMBL/GenBank/DDBJ databases">
        <authorList>
            <person name="Prathaban M."/>
            <person name="Mythili R."/>
            <person name="Sharmila Devi N."/>
            <person name="Sobanaa M."/>
            <person name="Prathiviraj R."/>
            <person name="Selvin J."/>
        </authorList>
    </citation>
    <scope>NUCLEOTIDE SEQUENCE</scope>
    <source>
        <strain evidence="2">MP1014</strain>
    </source>
</reference>
<evidence type="ECO:0000256" key="1">
    <source>
        <dbReference type="SAM" id="SignalP"/>
    </source>
</evidence>
<gene>
    <name evidence="2" type="ORF">V5O49_05830</name>
</gene>
<evidence type="ECO:0000313" key="2">
    <source>
        <dbReference type="EMBL" id="MEG3614641.1"/>
    </source>
</evidence>
<reference evidence="2" key="1">
    <citation type="journal article" date="2024" name="Antonie Van Leeuwenhoek">
        <title>Isoptericola haloaureus sp. nov., a dimorphic actinobacterium isolated from mangrove sediments of southeast India, implicating biosaline agricultural significance through nitrogen fixation and salt tolerance genes.</title>
        <authorList>
            <person name="Prathaban M."/>
            <person name="Prathiviraj R."/>
            <person name="Ravichandran M."/>
            <person name="Natarajan S.D."/>
            <person name="Sobanaa M."/>
            <person name="Hari Krishna Kumar S."/>
            <person name="Chandrasekar V."/>
            <person name="Selvin J."/>
        </authorList>
    </citation>
    <scope>NUCLEOTIDE SEQUENCE</scope>
    <source>
        <strain evidence="2">MP1014</strain>
    </source>
</reference>
<proteinExistence type="predicted"/>
<evidence type="ECO:0000313" key="3">
    <source>
        <dbReference type="Proteomes" id="UP001310387"/>
    </source>
</evidence>
<keyword evidence="1" id="KW-0732">Signal</keyword>